<evidence type="ECO:0000313" key="1">
    <source>
        <dbReference type="EMBL" id="NTF35550.1"/>
    </source>
</evidence>
<accession>A0ABX2IYM7</accession>
<dbReference type="EMBL" id="JAAMCP010000001">
    <property type="protein sequence ID" value="NTF35550.1"/>
    <property type="molecule type" value="Genomic_DNA"/>
</dbReference>
<name>A0ABX2IYM7_9HYPH</name>
<dbReference type="Proteomes" id="UP000822331">
    <property type="component" value="Unassembled WGS sequence"/>
</dbReference>
<sequence length="74" mass="8192">MDSQAISKTFTQRPLDDKQKAAVETASLRFSQIEELLNSFPKSRLSAIALTEIEKTALVVNKAISRANDAQEAR</sequence>
<dbReference type="RefSeq" id="WP_174003043.1">
    <property type="nucleotide sequence ID" value="NZ_JAAMCP010000001.1"/>
</dbReference>
<comment type="caution">
    <text evidence="1">The sequence shown here is derived from an EMBL/GenBank/DDBJ whole genome shotgun (WGS) entry which is preliminary data.</text>
</comment>
<gene>
    <name evidence="1" type="ORF">G6L72_02325</name>
</gene>
<keyword evidence="2" id="KW-1185">Reference proteome</keyword>
<proteinExistence type="predicted"/>
<organism evidence="1 2">
    <name type="scientific">Agrobacterium rubi</name>
    <dbReference type="NCBI Taxonomy" id="28099"/>
    <lineage>
        <taxon>Bacteria</taxon>
        <taxon>Pseudomonadati</taxon>
        <taxon>Pseudomonadota</taxon>
        <taxon>Alphaproteobacteria</taxon>
        <taxon>Hyphomicrobiales</taxon>
        <taxon>Rhizobiaceae</taxon>
        <taxon>Rhizobium/Agrobacterium group</taxon>
        <taxon>Agrobacterium</taxon>
    </lineage>
</organism>
<reference evidence="1 2" key="1">
    <citation type="journal article" date="2020" name="Science">
        <title>Unexpected conservation and global transmission of agrobacterial virulence plasmids.</title>
        <authorList>
            <person name="Weisberg A.J."/>
            <person name="Davis E.W. 2nd"/>
            <person name="Tabima J."/>
            <person name="Belcher M.S."/>
            <person name="Miller M."/>
            <person name="Kuo C.H."/>
            <person name="Loper J.E."/>
            <person name="Grunwald N.J."/>
            <person name="Putnam M.L."/>
            <person name="Chang J.H."/>
        </authorList>
    </citation>
    <scope>NUCLEOTIDE SEQUENCE [LARGE SCALE GENOMIC DNA]</scope>
    <source>
        <strain evidence="1 2">A19/93</strain>
    </source>
</reference>
<protein>
    <submittedName>
        <fullName evidence="1">Uncharacterized protein</fullName>
    </submittedName>
</protein>
<evidence type="ECO:0000313" key="2">
    <source>
        <dbReference type="Proteomes" id="UP000822331"/>
    </source>
</evidence>